<protein>
    <submittedName>
        <fullName evidence="1">Uncharacterized protein</fullName>
    </submittedName>
</protein>
<name>A0A1N7M884_9RHOB</name>
<gene>
    <name evidence="1" type="ORF">SAMN05421759_10468</name>
</gene>
<evidence type="ECO:0000313" key="1">
    <source>
        <dbReference type="EMBL" id="SIS82233.1"/>
    </source>
</evidence>
<sequence>MLLSVLAFGAIALSLLVILRNWRMVAVDTAQSVKSGIVRLCTEGRSISNASFGLLWLMFFGLCFA</sequence>
<accession>A0A1N7M884</accession>
<dbReference type="RefSeq" id="WP_143526128.1">
    <property type="nucleotide sequence ID" value="NZ_FTOQ01000004.1"/>
</dbReference>
<proteinExistence type="predicted"/>
<reference evidence="2" key="1">
    <citation type="submission" date="2017-01" db="EMBL/GenBank/DDBJ databases">
        <authorList>
            <person name="Varghese N."/>
            <person name="Submissions S."/>
        </authorList>
    </citation>
    <scope>NUCLEOTIDE SEQUENCE [LARGE SCALE GENOMIC DNA]</scope>
    <source>
        <strain evidence="2">DSM 29430</strain>
    </source>
</reference>
<dbReference type="STRING" id="633194.SAMN05421759_10468"/>
<dbReference type="EMBL" id="FTOQ01000004">
    <property type="protein sequence ID" value="SIS82233.1"/>
    <property type="molecule type" value="Genomic_DNA"/>
</dbReference>
<dbReference type="Proteomes" id="UP000186684">
    <property type="component" value="Unassembled WGS sequence"/>
</dbReference>
<dbReference type="OrthoDB" id="7876780at2"/>
<organism evidence="1 2">
    <name type="scientific">Roseivivax lentus</name>
    <dbReference type="NCBI Taxonomy" id="633194"/>
    <lineage>
        <taxon>Bacteria</taxon>
        <taxon>Pseudomonadati</taxon>
        <taxon>Pseudomonadota</taxon>
        <taxon>Alphaproteobacteria</taxon>
        <taxon>Rhodobacterales</taxon>
        <taxon>Roseobacteraceae</taxon>
        <taxon>Roseivivax</taxon>
    </lineage>
</organism>
<keyword evidence="2" id="KW-1185">Reference proteome</keyword>
<evidence type="ECO:0000313" key="2">
    <source>
        <dbReference type="Proteomes" id="UP000186684"/>
    </source>
</evidence>
<dbReference type="AlphaFoldDB" id="A0A1N7M884"/>